<name>A0ABR0ATZ3_9CRUS</name>
<organism evidence="1 2">
    <name type="scientific">Daphnia magna</name>
    <dbReference type="NCBI Taxonomy" id="35525"/>
    <lineage>
        <taxon>Eukaryota</taxon>
        <taxon>Metazoa</taxon>
        <taxon>Ecdysozoa</taxon>
        <taxon>Arthropoda</taxon>
        <taxon>Crustacea</taxon>
        <taxon>Branchiopoda</taxon>
        <taxon>Diplostraca</taxon>
        <taxon>Cladocera</taxon>
        <taxon>Anomopoda</taxon>
        <taxon>Daphniidae</taxon>
        <taxon>Daphnia</taxon>
    </lineage>
</organism>
<evidence type="ECO:0000313" key="1">
    <source>
        <dbReference type="EMBL" id="KAK4028597.1"/>
    </source>
</evidence>
<accession>A0ABR0ATZ3</accession>
<evidence type="ECO:0000313" key="2">
    <source>
        <dbReference type="Proteomes" id="UP001234178"/>
    </source>
</evidence>
<dbReference type="EMBL" id="JAOYFB010000039">
    <property type="protein sequence ID" value="KAK4028597.1"/>
    <property type="molecule type" value="Genomic_DNA"/>
</dbReference>
<reference evidence="1 2" key="1">
    <citation type="journal article" date="2023" name="Nucleic Acids Res.">
        <title>The hologenome of Daphnia magna reveals possible DNA methylation and microbiome-mediated evolution of the host genome.</title>
        <authorList>
            <person name="Chaturvedi A."/>
            <person name="Li X."/>
            <person name="Dhandapani V."/>
            <person name="Marshall H."/>
            <person name="Kissane S."/>
            <person name="Cuenca-Cambronero M."/>
            <person name="Asole G."/>
            <person name="Calvet F."/>
            <person name="Ruiz-Romero M."/>
            <person name="Marangio P."/>
            <person name="Guigo R."/>
            <person name="Rago D."/>
            <person name="Mirbahai L."/>
            <person name="Eastwood N."/>
            <person name="Colbourne J.K."/>
            <person name="Zhou J."/>
            <person name="Mallon E."/>
            <person name="Orsini L."/>
        </authorList>
    </citation>
    <scope>NUCLEOTIDE SEQUENCE [LARGE SCALE GENOMIC DNA]</scope>
    <source>
        <strain evidence="1">LRV0_1</strain>
    </source>
</reference>
<protein>
    <submittedName>
        <fullName evidence="1">Uncharacterized protein</fullName>
    </submittedName>
</protein>
<sequence>MPTVSIIPPDTDFLRDVFILLEQTTDQITAVRSAIVGEFSDAFDHEKGPRRMIGQEMVTATGWRAAPMGPCSSGDECNRPAEAAFVALANTVRVVDDLLRFDRTFTLHVVGDPLFWVGFDIQHGGVTIEEPVKNSRPFSTPNEHHRAQILHGFGGTADRIFH</sequence>
<comment type="caution">
    <text evidence="1">The sequence shown here is derived from an EMBL/GenBank/DDBJ whole genome shotgun (WGS) entry which is preliminary data.</text>
</comment>
<proteinExistence type="predicted"/>
<dbReference type="Proteomes" id="UP001234178">
    <property type="component" value="Unassembled WGS sequence"/>
</dbReference>
<gene>
    <name evidence="1" type="ORF">OUZ56_021602</name>
</gene>
<keyword evidence="2" id="KW-1185">Reference proteome</keyword>